<feature type="transmembrane region" description="Helical" evidence="7">
    <location>
        <begin position="50"/>
        <end position="70"/>
    </location>
</feature>
<dbReference type="PROSITE" id="PS50850">
    <property type="entry name" value="MFS"/>
    <property type="match status" value="1"/>
</dbReference>
<comment type="caution">
    <text evidence="9">The sequence shown here is derived from an EMBL/GenBank/DDBJ whole genome shotgun (WGS) entry which is preliminary data.</text>
</comment>
<evidence type="ECO:0000256" key="3">
    <source>
        <dbReference type="ARBA" id="ARBA00022475"/>
    </source>
</evidence>
<evidence type="ECO:0000313" key="10">
    <source>
        <dbReference type="Proteomes" id="UP001596183"/>
    </source>
</evidence>
<keyword evidence="3" id="KW-1003">Cell membrane</keyword>
<dbReference type="CDD" id="cd06173">
    <property type="entry name" value="MFS_MefA_like"/>
    <property type="match status" value="1"/>
</dbReference>
<comment type="subcellular location">
    <subcellularLocation>
        <location evidence="1">Cell membrane</location>
        <topology evidence="1">Multi-pass membrane protein</topology>
    </subcellularLocation>
</comment>
<evidence type="ECO:0000256" key="4">
    <source>
        <dbReference type="ARBA" id="ARBA00022692"/>
    </source>
</evidence>
<feature type="transmembrane region" description="Helical" evidence="7">
    <location>
        <begin position="20"/>
        <end position="44"/>
    </location>
</feature>
<dbReference type="RefSeq" id="WP_381216197.1">
    <property type="nucleotide sequence ID" value="NZ_JBHSPC010000079.1"/>
</dbReference>
<keyword evidence="4 7" id="KW-0812">Transmembrane</keyword>
<dbReference type="PANTHER" id="PTHR23513:SF11">
    <property type="entry name" value="STAPHYLOFERRIN A TRANSPORTER"/>
    <property type="match status" value="1"/>
</dbReference>
<protein>
    <submittedName>
        <fullName evidence="9">MFS transporter</fullName>
    </submittedName>
</protein>
<evidence type="ECO:0000256" key="5">
    <source>
        <dbReference type="ARBA" id="ARBA00022989"/>
    </source>
</evidence>
<dbReference type="Pfam" id="PF05977">
    <property type="entry name" value="MFS_3"/>
    <property type="match status" value="1"/>
</dbReference>
<feature type="transmembrane region" description="Helical" evidence="7">
    <location>
        <begin position="262"/>
        <end position="284"/>
    </location>
</feature>
<organism evidence="9 10">
    <name type="scientific">Streptomyces incanus</name>
    <dbReference type="NCBI Taxonomy" id="887453"/>
    <lineage>
        <taxon>Bacteria</taxon>
        <taxon>Bacillati</taxon>
        <taxon>Actinomycetota</taxon>
        <taxon>Actinomycetes</taxon>
        <taxon>Kitasatosporales</taxon>
        <taxon>Streptomycetaceae</taxon>
        <taxon>Streptomyces</taxon>
    </lineage>
</organism>
<dbReference type="InterPro" id="IPR036259">
    <property type="entry name" value="MFS_trans_sf"/>
</dbReference>
<feature type="transmembrane region" description="Helical" evidence="7">
    <location>
        <begin position="91"/>
        <end position="119"/>
    </location>
</feature>
<evidence type="ECO:0000259" key="8">
    <source>
        <dbReference type="PROSITE" id="PS50850"/>
    </source>
</evidence>
<evidence type="ECO:0000313" key="9">
    <source>
        <dbReference type="EMBL" id="MFC5673068.1"/>
    </source>
</evidence>
<keyword evidence="6 7" id="KW-0472">Membrane</keyword>
<evidence type="ECO:0000256" key="1">
    <source>
        <dbReference type="ARBA" id="ARBA00004651"/>
    </source>
</evidence>
<feature type="domain" description="Major facilitator superfamily (MFS) profile" evidence="8">
    <location>
        <begin position="179"/>
        <end position="427"/>
    </location>
</feature>
<feature type="transmembrane region" description="Helical" evidence="7">
    <location>
        <begin position="317"/>
        <end position="337"/>
    </location>
</feature>
<sequence>MSRRGGRETFAALRVPNFRLYFAGQSVSLVGTWMQAVAQSWLVLQLTGSGTVLGLVVAAQFLPVLLLGPYGGLIADRADKRHLLMATQTALAALALLLGLLTATHLVRLWMVVLLAVALGTVNAVDNPTRQTFVPEVVGPHLLRGAVSLNSVMTNTARAIGPALAGVLIASVGVGVCFLVNAASFAAVLLALRIMRTGRLQPSPALQKAPGQLAAGLRYVRGTAGLWAPLAMMALIGTLAYEFQVVIPLLARTGAHGDARTYGFMASAMGLGAVAGGLTVAAYGRAGVVPLIGAAASFAAALTAAAAVAPWLPVELAALACVGMGGTVFLATGNTTLQLVADPSFRGRVMALWSVTFLGSTPVGGPIVGAVSEYLGPRAGLGLGAAACLAAVVLGLLVLPRVPPRHRFLETRAAPEPPPALTETDRT</sequence>
<keyword evidence="5 7" id="KW-1133">Transmembrane helix</keyword>
<dbReference type="Proteomes" id="UP001596183">
    <property type="component" value="Unassembled WGS sequence"/>
</dbReference>
<evidence type="ECO:0000256" key="7">
    <source>
        <dbReference type="SAM" id="Phobius"/>
    </source>
</evidence>
<keyword evidence="2" id="KW-0813">Transport</keyword>
<feature type="transmembrane region" description="Helical" evidence="7">
    <location>
        <begin position="159"/>
        <end position="192"/>
    </location>
</feature>
<dbReference type="Gene3D" id="1.20.1250.20">
    <property type="entry name" value="MFS general substrate transporter like domains"/>
    <property type="match status" value="1"/>
</dbReference>
<dbReference type="EMBL" id="JBHSPC010000079">
    <property type="protein sequence ID" value="MFC5673068.1"/>
    <property type="molecule type" value="Genomic_DNA"/>
</dbReference>
<reference evidence="10" key="1">
    <citation type="journal article" date="2019" name="Int. J. Syst. Evol. Microbiol.">
        <title>The Global Catalogue of Microorganisms (GCM) 10K type strain sequencing project: providing services to taxonomists for standard genome sequencing and annotation.</title>
        <authorList>
            <consortium name="The Broad Institute Genomics Platform"/>
            <consortium name="The Broad Institute Genome Sequencing Center for Infectious Disease"/>
            <person name="Wu L."/>
            <person name="Ma J."/>
        </authorList>
    </citation>
    <scope>NUCLEOTIDE SEQUENCE [LARGE SCALE GENOMIC DNA]</scope>
    <source>
        <strain evidence="10">JCM 13852</strain>
    </source>
</reference>
<name>A0ABW0XT38_9ACTN</name>
<gene>
    <name evidence="9" type="ORF">ACFP2V_24010</name>
</gene>
<dbReference type="InterPro" id="IPR010290">
    <property type="entry name" value="TM_effector"/>
</dbReference>
<proteinExistence type="predicted"/>
<feature type="transmembrane region" description="Helical" evidence="7">
    <location>
        <begin position="226"/>
        <end position="250"/>
    </location>
</feature>
<feature type="transmembrane region" description="Helical" evidence="7">
    <location>
        <begin position="349"/>
        <end position="368"/>
    </location>
</feature>
<accession>A0ABW0XT38</accession>
<evidence type="ECO:0000256" key="2">
    <source>
        <dbReference type="ARBA" id="ARBA00022448"/>
    </source>
</evidence>
<keyword evidence="10" id="KW-1185">Reference proteome</keyword>
<dbReference type="InterPro" id="IPR020846">
    <property type="entry name" value="MFS_dom"/>
</dbReference>
<feature type="transmembrane region" description="Helical" evidence="7">
    <location>
        <begin position="291"/>
        <end position="311"/>
    </location>
</feature>
<dbReference type="SUPFAM" id="SSF103473">
    <property type="entry name" value="MFS general substrate transporter"/>
    <property type="match status" value="1"/>
</dbReference>
<evidence type="ECO:0000256" key="6">
    <source>
        <dbReference type="ARBA" id="ARBA00023136"/>
    </source>
</evidence>
<feature type="transmembrane region" description="Helical" evidence="7">
    <location>
        <begin position="380"/>
        <end position="399"/>
    </location>
</feature>
<dbReference type="PANTHER" id="PTHR23513">
    <property type="entry name" value="INTEGRAL MEMBRANE EFFLUX PROTEIN-RELATED"/>
    <property type="match status" value="1"/>
</dbReference>